<dbReference type="AlphaFoldDB" id="A0A7S4G476"/>
<name>A0A7S4G476_9EUGL</name>
<evidence type="ECO:0000313" key="2">
    <source>
        <dbReference type="EMBL" id="CAE0824744.1"/>
    </source>
</evidence>
<reference evidence="2" key="1">
    <citation type="submission" date="2021-01" db="EMBL/GenBank/DDBJ databases">
        <authorList>
            <person name="Corre E."/>
            <person name="Pelletier E."/>
            <person name="Niang G."/>
            <person name="Scheremetjew M."/>
            <person name="Finn R."/>
            <person name="Kale V."/>
            <person name="Holt S."/>
            <person name="Cochrane G."/>
            <person name="Meng A."/>
            <person name="Brown T."/>
            <person name="Cohen L."/>
        </authorList>
    </citation>
    <scope>NUCLEOTIDE SEQUENCE</scope>
    <source>
        <strain evidence="2">CCMP1594</strain>
    </source>
</reference>
<accession>A0A7S4G476</accession>
<dbReference type="EMBL" id="HBJA01104365">
    <property type="protein sequence ID" value="CAE0824744.1"/>
    <property type="molecule type" value="Transcribed_RNA"/>
</dbReference>
<protein>
    <recommendedName>
        <fullName evidence="3">Secreted protein</fullName>
    </recommendedName>
</protein>
<organism evidence="2">
    <name type="scientific">Eutreptiella gymnastica</name>
    <dbReference type="NCBI Taxonomy" id="73025"/>
    <lineage>
        <taxon>Eukaryota</taxon>
        <taxon>Discoba</taxon>
        <taxon>Euglenozoa</taxon>
        <taxon>Euglenida</taxon>
        <taxon>Spirocuta</taxon>
        <taxon>Euglenophyceae</taxon>
        <taxon>Eutreptiales</taxon>
        <taxon>Eutreptiaceae</taxon>
        <taxon>Eutreptiella</taxon>
    </lineage>
</organism>
<gene>
    <name evidence="2" type="ORF">EGYM00163_LOCUS35979</name>
</gene>
<sequence length="131" mass="14167">MVSFLTATFAGLHAGYCIFWALQTCGLWCEADAAQRLEDRDAQIGRRSASVGNHWDSPAFPIWSMANGNAIRSLKVLAATTRASINNSAPGGPADAMKAERDVNPEGVRCEDLDQCAHNSTKEIRNDTPCL</sequence>
<feature type="signal peptide" evidence="1">
    <location>
        <begin position="1"/>
        <end position="33"/>
    </location>
</feature>
<evidence type="ECO:0000256" key="1">
    <source>
        <dbReference type="SAM" id="SignalP"/>
    </source>
</evidence>
<proteinExistence type="predicted"/>
<evidence type="ECO:0008006" key="3">
    <source>
        <dbReference type="Google" id="ProtNLM"/>
    </source>
</evidence>
<keyword evidence="1" id="KW-0732">Signal</keyword>
<feature type="chain" id="PRO_5030990830" description="Secreted protein" evidence="1">
    <location>
        <begin position="34"/>
        <end position="131"/>
    </location>
</feature>